<feature type="coiled-coil region" evidence="10">
    <location>
        <begin position="350"/>
        <end position="377"/>
    </location>
</feature>
<dbReference type="InterPro" id="IPR029151">
    <property type="entry name" value="Sensor-like_sf"/>
</dbReference>
<evidence type="ECO:0000259" key="13">
    <source>
        <dbReference type="PROSITE" id="PS50885"/>
    </source>
</evidence>
<dbReference type="KEGG" id="cbei:LF65_03807"/>
<feature type="domain" description="HAMP" evidence="13">
    <location>
        <begin position="307"/>
        <end position="365"/>
    </location>
</feature>
<evidence type="ECO:0000256" key="4">
    <source>
        <dbReference type="ARBA" id="ARBA00022692"/>
    </source>
</evidence>
<dbReference type="InterPro" id="IPR033479">
    <property type="entry name" value="dCache_1"/>
</dbReference>
<name>A0A0B5QDP9_CLOBE</name>
<dbReference type="CDD" id="cd12913">
    <property type="entry name" value="PDC1_MCP_like"/>
    <property type="match status" value="1"/>
</dbReference>
<evidence type="ECO:0000256" key="11">
    <source>
        <dbReference type="SAM" id="Phobius"/>
    </source>
</evidence>
<proteinExistence type="inferred from homology"/>
<evidence type="ECO:0000256" key="2">
    <source>
        <dbReference type="ARBA" id="ARBA00022475"/>
    </source>
</evidence>
<keyword evidence="4 11" id="KW-0812">Transmembrane</keyword>
<comment type="subcellular location">
    <subcellularLocation>
        <location evidence="1">Cell membrane</location>
        <topology evidence="1">Multi-pass membrane protein</topology>
    </subcellularLocation>
</comment>
<feature type="domain" description="Methyl-accepting transducer" evidence="12">
    <location>
        <begin position="384"/>
        <end position="641"/>
    </location>
</feature>
<dbReference type="AlphaFoldDB" id="A0A0B5QDP9"/>
<keyword evidence="7 9" id="KW-0807">Transducer</keyword>
<dbReference type="PANTHER" id="PTHR32089:SF112">
    <property type="entry name" value="LYSOZYME-LIKE PROTEIN-RELATED"/>
    <property type="match status" value="1"/>
</dbReference>
<dbReference type="EMBL" id="CP010086">
    <property type="protein sequence ID" value="AJH00360.1"/>
    <property type="molecule type" value="Genomic_DNA"/>
</dbReference>
<dbReference type="Gene3D" id="3.30.450.20">
    <property type="entry name" value="PAS domain"/>
    <property type="match status" value="2"/>
</dbReference>
<evidence type="ECO:0000256" key="1">
    <source>
        <dbReference type="ARBA" id="ARBA00004651"/>
    </source>
</evidence>
<protein>
    <submittedName>
        <fullName evidence="14">Chemotaxis protein</fullName>
    </submittedName>
</protein>
<evidence type="ECO:0000256" key="5">
    <source>
        <dbReference type="ARBA" id="ARBA00022989"/>
    </source>
</evidence>
<dbReference type="Proteomes" id="UP000031866">
    <property type="component" value="Chromosome"/>
</dbReference>
<dbReference type="PANTHER" id="PTHR32089">
    <property type="entry name" value="METHYL-ACCEPTING CHEMOTAXIS PROTEIN MCPB"/>
    <property type="match status" value="1"/>
</dbReference>
<evidence type="ECO:0000256" key="9">
    <source>
        <dbReference type="PROSITE-ProRule" id="PRU00284"/>
    </source>
</evidence>
<gene>
    <name evidence="14" type="ORF">LF65_03807</name>
</gene>
<evidence type="ECO:0000259" key="12">
    <source>
        <dbReference type="PROSITE" id="PS50111"/>
    </source>
</evidence>
<evidence type="ECO:0000256" key="10">
    <source>
        <dbReference type="SAM" id="Coils"/>
    </source>
</evidence>
<dbReference type="GO" id="GO:0005886">
    <property type="term" value="C:plasma membrane"/>
    <property type="evidence" value="ECO:0007669"/>
    <property type="project" value="UniProtKB-SubCell"/>
</dbReference>
<dbReference type="OrthoDB" id="9814363at2"/>
<keyword evidence="5 11" id="KW-1133">Transmembrane helix</keyword>
<keyword evidence="6 11" id="KW-0472">Membrane</keyword>
<dbReference type="RefSeq" id="WP_041898107.1">
    <property type="nucleotide sequence ID" value="NZ_CP010086.2"/>
</dbReference>
<keyword evidence="3" id="KW-0145">Chemotaxis</keyword>
<dbReference type="Pfam" id="PF00015">
    <property type="entry name" value="MCPsignal"/>
    <property type="match status" value="1"/>
</dbReference>
<dbReference type="Pfam" id="PF02743">
    <property type="entry name" value="dCache_1"/>
    <property type="match status" value="1"/>
</dbReference>
<sequence>MKNIKTKVILLVVAVCFFSLLCSSTISYYLFYKTTVVESKDKLRVLSEKYAETIDKWMANQGNFVNETAENIEFNNNYDSTNLLKYMKVKAESNTDIMDIYFGFQDKRFVDEDGWIPDNDFNCTERDWYKDALKSDSVIYSDPYIDSETKKLVVTVAKSVKKDGAVIGVLGTDINMESISNEVQKAQPINNSYGFLLDEKDEFVIHPNKDFQPSADKLKNIRYVLGGSLSSMVGKDSSEANIVKLKDYDGINKYFATASITSSKWIMGIAVPNAEFLKPLTGLIISFIAMFVFLMVIFSMVALYFASKISRPISLVTNLINKTTSLDLEMKKEDEFEKLLQNKDEIGIIARAVTSLRKELRETIEILKEKSKELLDHSEGIAVSTNETLQGIQGISATVDQLSVGALDQARNTELTSEKLLHLGEKIDVSSNNADLVTKFSKKSQHISEEGISASRDFMNNINANNEALEKVIRNIDLLSNKSGSAGKIINTIQAISEQTNLLALNAAIEAAKAGEAGKGFAVVADEIRKLSEQTSNSTKEIESIVNEIIREINAAKKSMDEEKTIMTEVSKTTKEAINTFQLINSTFDDTIENIEELTSNIKSIDENKDSAISSIQEISAVAEQSAASIEEVSATVSEQSNSMEKISHSVVELKYIADKLEQIVGKFNV</sequence>
<keyword evidence="2" id="KW-1003">Cell membrane</keyword>
<dbReference type="GO" id="GO:0007165">
    <property type="term" value="P:signal transduction"/>
    <property type="evidence" value="ECO:0007669"/>
    <property type="project" value="UniProtKB-KW"/>
</dbReference>
<reference evidence="15" key="1">
    <citation type="submission" date="2014-12" db="EMBL/GenBank/DDBJ databases">
        <title>Genome sequence of Clostridium beijerinckii strain 59B.</title>
        <authorList>
            <person name="Little G.T."/>
            <person name="Minton N.P."/>
        </authorList>
    </citation>
    <scope>NUCLEOTIDE SEQUENCE [LARGE SCALE GENOMIC DNA]</scope>
    <source>
        <strain evidence="15">59B</strain>
    </source>
</reference>
<keyword evidence="10" id="KW-0175">Coiled coil</keyword>
<dbReference type="InterPro" id="IPR003660">
    <property type="entry name" value="HAMP_dom"/>
</dbReference>
<accession>A0A0B5QDP9</accession>
<dbReference type="SUPFAM" id="SSF58104">
    <property type="entry name" value="Methyl-accepting chemotaxis protein (MCP) signaling domain"/>
    <property type="match status" value="1"/>
</dbReference>
<dbReference type="PROSITE" id="PS50111">
    <property type="entry name" value="CHEMOTAXIS_TRANSDUC_2"/>
    <property type="match status" value="1"/>
</dbReference>
<dbReference type="STRING" id="1520.LF65_03807"/>
<dbReference type="Gene3D" id="1.10.287.950">
    <property type="entry name" value="Methyl-accepting chemotaxis protein"/>
    <property type="match status" value="1"/>
</dbReference>
<dbReference type="InterPro" id="IPR004089">
    <property type="entry name" value="MCPsignal_dom"/>
</dbReference>
<organism evidence="14 15">
    <name type="scientific">Clostridium beijerinckii</name>
    <name type="common">Clostridium MP</name>
    <dbReference type="NCBI Taxonomy" id="1520"/>
    <lineage>
        <taxon>Bacteria</taxon>
        <taxon>Bacillati</taxon>
        <taxon>Bacillota</taxon>
        <taxon>Clostridia</taxon>
        <taxon>Eubacteriales</taxon>
        <taxon>Clostridiaceae</taxon>
        <taxon>Clostridium</taxon>
    </lineage>
</organism>
<evidence type="ECO:0000256" key="6">
    <source>
        <dbReference type="ARBA" id="ARBA00023136"/>
    </source>
</evidence>
<dbReference type="PROSITE" id="PS50885">
    <property type="entry name" value="HAMP"/>
    <property type="match status" value="1"/>
</dbReference>
<dbReference type="SUPFAM" id="SSF103190">
    <property type="entry name" value="Sensory domain-like"/>
    <property type="match status" value="1"/>
</dbReference>
<feature type="transmembrane region" description="Helical" evidence="11">
    <location>
        <begin position="283"/>
        <end position="306"/>
    </location>
</feature>
<evidence type="ECO:0000313" key="14">
    <source>
        <dbReference type="EMBL" id="AJH00360.1"/>
    </source>
</evidence>
<evidence type="ECO:0000256" key="7">
    <source>
        <dbReference type="ARBA" id="ARBA00023224"/>
    </source>
</evidence>
<evidence type="ECO:0000313" key="15">
    <source>
        <dbReference type="Proteomes" id="UP000031866"/>
    </source>
</evidence>
<evidence type="ECO:0000256" key="8">
    <source>
        <dbReference type="ARBA" id="ARBA00029447"/>
    </source>
</evidence>
<dbReference type="GO" id="GO:0006935">
    <property type="term" value="P:chemotaxis"/>
    <property type="evidence" value="ECO:0007669"/>
    <property type="project" value="UniProtKB-KW"/>
</dbReference>
<comment type="similarity">
    <text evidence="8">Belongs to the methyl-accepting chemotaxis (MCP) protein family.</text>
</comment>
<evidence type="ECO:0000256" key="3">
    <source>
        <dbReference type="ARBA" id="ARBA00022500"/>
    </source>
</evidence>
<dbReference type="CDD" id="cd11386">
    <property type="entry name" value="MCP_signal"/>
    <property type="match status" value="1"/>
</dbReference>
<dbReference type="SMART" id="SM00283">
    <property type="entry name" value="MA"/>
    <property type="match status" value="1"/>
</dbReference>